<keyword evidence="2" id="KW-1185">Reference proteome</keyword>
<proteinExistence type="predicted"/>
<dbReference type="EMBL" id="JXST01000064">
    <property type="protein sequence ID" value="KIU13808.1"/>
    <property type="molecule type" value="Genomic_DNA"/>
</dbReference>
<name>A0A0D1IWR6_9MYCO</name>
<accession>A0A0D1IWR6</accession>
<reference evidence="1 2" key="1">
    <citation type="submission" date="2015-01" db="EMBL/GenBank/DDBJ databases">
        <title>Genome sequence of Mycobacterium llatzerense and Mycobacterium immunogenum recovered from brain abscess.</title>
        <authorList>
            <person name="Greninger A.L."/>
            <person name="Langelier C."/>
            <person name="Cunningham G."/>
            <person name="Chiu C.Y."/>
            <person name="Miller S."/>
        </authorList>
    </citation>
    <scope>NUCLEOTIDE SEQUENCE [LARGE SCALE GENOMIC DNA]</scope>
    <source>
        <strain evidence="1 2">CLUC14</strain>
    </source>
</reference>
<feature type="non-terminal residue" evidence="1">
    <location>
        <position position="1"/>
    </location>
</feature>
<dbReference type="Proteomes" id="UP000032221">
    <property type="component" value="Unassembled WGS sequence"/>
</dbReference>
<sequence>RGWLDEAARHHRVTDALTDHLHRLDR</sequence>
<evidence type="ECO:0000313" key="2">
    <source>
        <dbReference type="Proteomes" id="UP000032221"/>
    </source>
</evidence>
<dbReference type="PATRIC" id="fig|280871.6.peg.5793"/>
<comment type="caution">
    <text evidence="1">The sequence shown here is derived from an EMBL/GenBank/DDBJ whole genome shotgun (WGS) entry which is preliminary data.</text>
</comment>
<gene>
    <name evidence="1" type="ORF">TL10_27920</name>
</gene>
<protein>
    <submittedName>
        <fullName evidence="1">Transposase</fullName>
    </submittedName>
</protein>
<dbReference type="AlphaFoldDB" id="A0A0D1IWR6"/>
<evidence type="ECO:0000313" key="1">
    <source>
        <dbReference type="EMBL" id="KIU13808.1"/>
    </source>
</evidence>
<organism evidence="1 2">
    <name type="scientific">Mycolicibacterium llatzerense</name>
    <dbReference type="NCBI Taxonomy" id="280871"/>
    <lineage>
        <taxon>Bacteria</taxon>
        <taxon>Bacillati</taxon>
        <taxon>Actinomycetota</taxon>
        <taxon>Actinomycetes</taxon>
        <taxon>Mycobacteriales</taxon>
        <taxon>Mycobacteriaceae</taxon>
        <taxon>Mycolicibacterium</taxon>
    </lineage>
</organism>